<protein>
    <submittedName>
        <fullName evidence="1">Uncharacterized protein</fullName>
    </submittedName>
</protein>
<sequence length="347" mass="38042">MRIALVVGLGLLGGCVPNDHPSWLVDHPLPWGIVASVVEPGGYSSELVVPEGRVRASALPLDTLELQWLTATPPGVTVPAPIWFVCPDRCTSLPAEPLLACAFPLPLSRTEHCRLGEGERVRLSLGGAYTASEFFRGFIGVMGITSDGTVEPETCLQRYRTVPRAGLERCLFQERMLRLGPENLLLTTVPGLADNYTVEGDLPDDFDDEAPDVHPTLSGLQVRHFGRGGFRELIAQPGDTIPVRVGAYVSVWPQYTDDTKQPHYALQSTPGQPERLVATPDEETIRERYGISTLVEDRSDPDDDLLHGWTVPDEPEPILLYLYIADSRQGRAFATLRFVVEDASPAP</sequence>
<gene>
    <name evidence="1" type="ORF">OV079_18820</name>
</gene>
<keyword evidence="2" id="KW-1185">Reference proteome</keyword>
<dbReference type="AlphaFoldDB" id="A0A9X3EXS1"/>
<dbReference type="EMBL" id="JAPNKE010000002">
    <property type="protein sequence ID" value="MCY1007563.1"/>
    <property type="molecule type" value="Genomic_DNA"/>
</dbReference>
<comment type="caution">
    <text evidence="1">The sequence shown here is derived from an EMBL/GenBank/DDBJ whole genome shotgun (WGS) entry which is preliminary data.</text>
</comment>
<name>A0A9X3EXS1_9BACT</name>
<dbReference type="Proteomes" id="UP001150924">
    <property type="component" value="Unassembled WGS sequence"/>
</dbReference>
<evidence type="ECO:0000313" key="2">
    <source>
        <dbReference type="Proteomes" id="UP001150924"/>
    </source>
</evidence>
<reference evidence="1" key="1">
    <citation type="submission" date="2022-11" db="EMBL/GenBank/DDBJ databases">
        <title>Minimal conservation of predation-associated metabolite biosynthetic gene clusters underscores biosynthetic potential of Myxococcota including descriptions for ten novel species: Archangium lansinium sp. nov., Myxococcus landrumus sp. nov., Nannocystis bai.</title>
        <authorList>
            <person name="Ahearne A."/>
            <person name="Stevens C."/>
            <person name="Phillips K."/>
        </authorList>
    </citation>
    <scope>NUCLEOTIDE SEQUENCE</scope>
    <source>
        <strain evidence="1">Na p29</strain>
    </source>
</reference>
<organism evidence="1 2">
    <name type="scientific">Nannocystis pusilla</name>
    <dbReference type="NCBI Taxonomy" id="889268"/>
    <lineage>
        <taxon>Bacteria</taxon>
        <taxon>Pseudomonadati</taxon>
        <taxon>Myxococcota</taxon>
        <taxon>Polyangia</taxon>
        <taxon>Nannocystales</taxon>
        <taxon>Nannocystaceae</taxon>
        <taxon>Nannocystis</taxon>
    </lineage>
</organism>
<dbReference type="PROSITE" id="PS51257">
    <property type="entry name" value="PROKAR_LIPOPROTEIN"/>
    <property type="match status" value="1"/>
</dbReference>
<evidence type="ECO:0000313" key="1">
    <source>
        <dbReference type="EMBL" id="MCY1007563.1"/>
    </source>
</evidence>
<proteinExistence type="predicted"/>
<dbReference type="RefSeq" id="WP_267770196.1">
    <property type="nucleotide sequence ID" value="NZ_JAPNKE010000002.1"/>
</dbReference>
<accession>A0A9X3EXS1</accession>